<evidence type="ECO:0000259" key="5">
    <source>
        <dbReference type="Pfam" id="PF08167"/>
    </source>
</evidence>
<dbReference type="EMBL" id="CACVBZ020000001">
    <property type="protein sequence ID" value="CAB1184475.1"/>
    <property type="molecule type" value="Genomic_DNA"/>
</dbReference>
<feature type="region of interest" description="Disordered" evidence="4">
    <location>
        <begin position="688"/>
        <end position="720"/>
    </location>
</feature>
<dbReference type="PANTHER" id="PTHR34105:SF1">
    <property type="entry name" value="PROLINE-, GLUTAMIC ACID- AND LEUCINE-RICH PROTEIN 1"/>
    <property type="match status" value="1"/>
</dbReference>
<feature type="compositionally biased region" description="Low complexity" evidence="4">
    <location>
        <begin position="813"/>
        <end position="828"/>
    </location>
</feature>
<dbReference type="InterPro" id="IPR011989">
    <property type="entry name" value="ARM-like"/>
</dbReference>
<evidence type="ECO:0000313" key="6">
    <source>
        <dbReference type="EMBL" id="CAB1184475.1"/>
    </source>
</evidence>
<evidence type="ECO:0000256" key="2">
    <source>
        <dbReference type="ARBA" id="ARBA00010511"/>
    </source>
</evidence>
<dbReference type="SUPFAM" id="SSF48371">
    <property type="entry name" value="ARM repeat"/>
    <property type="match status" value="1"/>
</dbReference>
<comment type="similarity">
    <text evidence="2">Belongs to the RIX1/PELP1 family.</text>
</comment>
<keyword evidence="3" id="KW-0539">Nucleus</keyword>
<comment type="subcellular location">
    <subcellularLocation>
        <location evidence="1">Nucleus</location>
    </subcellularLocation>
</comment>
<dbReference type="InterPro" id="IPR012583">
    <property type="entry name" value="RIX1_N"/>
</dbReference>
<dbReference type="GO" id="GO:0005634">
    <property type="term" value="C:nucleus"/>
    <property type="evidence" value="ECO:0007669"/>
    <property type="project" value="UniProtKB-SubCell"/>
</dbReference>
<protein>
    <recommendedName>
        <fullName evidence="5">Pre-rRNA-processing protein RIX1 N-terminal domain-containing protein</fullName>
    </recommendedName>
</protein>
<dbReference type="Pfam" id="PF08167">
    <property type="entry name" value="RIX1"/>
    <property type="match status" value="1"/>
</dbReference>
<dbReference type="Gene3D" id="1.25.10.10">
    <property type="entry name" value="Leucine-rich Repeat Variant"/>
    <property type="match status" value="1"/>
</dbReference>
<feature type="compositionally biased region" description="Basic and acidic residues" evidence="4">
    <location>
        <begin position="709"/>
        <end position="720"/>
    </location>
</feature>
<dbReference type="AlphaFoldDB" id="A0A811G6G2"/>
<gene>
    <name evidence="6" type="ORF">SI8410_UN000003</name>
</gene>
<accession>A0A811G6G2</accession>
<evidence type="ECO:0000256" key="3">
    <source>
        <dbReference type="ARBA" id="ARBA00023242"/>
    </source>
</evidence>
<keyword evidence="7" id="KW-1185">Reference proteome</keyword>
<dbReference type="Proteomes" id="UP000663760">
    <property type="component" value="Unassembled WGS sequence"/>
</dbReference>
<feature type="compositionally biased region" description="Polar residues" evidence="4">
    <location>
        <begin position="759"/>
        <end position="771"/>
    </location>
</feature>
<dbReference type="OrthoDB" id="20900at2759"/>
<name>A0A811G6G2_SPIIN</name>
<feature type="domain" description="Pre-rRNA-processing protein RIX1 N-terminal" evidence="5">
    <location>
        <begin position="19"/>
        <end position="225"/>
    </location>
</feature>
<evidence type="ECO:0000313" key="7">
    <source>
        <dbReference type="Proteomes" id="UP000663760"/>
    </source>
</evidence>
<reference evidence="6" key="1">
    <citation type="submission" date="2020-02" db="EMBL/GenBank/DDBJ databases">
        <authorList>
            <person name="Scholz U."/>
            <person name="Mascher M."/>
            <person name="Fiebig A."/>
        </authorList>
    </citation>
    <scope>NUCLEOTIDE SEQUENCE</scope>
</reference>
<organism evidence="6 7">
    <name type="scientific">Spirodela intermedia</name>
    <name type="common">Intermediate duckweed</name>
    <dbReference type="NCBI Taxonomy" id="51605"/>
    <lineage>
        <taxon>Eukaryota</taxon>
        <taxon>Viridiplantae</taxon>
        <taxon>Streptophyta</taxon>
        <taxon>Embryophyta</taxon>
        <taxon>Tracheophyta</taxon>
        <taxon>Spermatophyta</taxon>
        <taxon>Magnoliopsida</taxon>
        <taxon>Liliopsida</taxon>
        <taxon>Araceae</taxon>
        <taxon>Lemnoideae</taxon>
        <taxon>Spirodela</taxon>
    </lineage>
</organism>
<dbReference type="InterPro" id="IPR016024">
    <property type="entry name" value="ARM-type_fold"/>
</dbReference>
<evidence type="ECO:0000256" key="1">
    <source>
        <dbReference type="ARBA" id="ARBA00004123"/>
    </source>
</evidence>
<comment type="caution">
    <text evidence="6">The sequence shown here is derived from an EMBL/GenBank/DDBJ whole genome shotgun (WGS) entry which is preliminary data.</text>
</comment>
<sequence length="837" mass="91970">MDYLEHANDGWLKPRLLMALVRERLPDDRRPLGDTFRFSSVLSLVRVHGLLSESHSRGALGRDDKKLAGAWTVAVDTWVERCLSLCRNKMPDKCWTGISLLGFTCELCASDRFLASYPTWFEALLSNLQPLADSHLVKLASCASMSDLFTRLSTFPNVKKDATSLASKLVLPVLQLMSENCTDAILVGAADLLGALLKFFPFSLRRHYGKAEAVIVSNLMSQKCSMDISKKLAYCLALLPMVGGDENSWIAIMQKVLISINMYLNEAFRGLEEEHRSTEVMRLLVPPGKDPPSPLGGQSLSSSVASKTAASIQEVLVPRVSMLMDSCCIMITYPYSIQVNLPVQSLILLVERVLSVDGSLHETLSSFTSELHQELLCAELPTLHLSSLDLLIAIVKSMRSQLLPYAANVTRILTEYLNRATLPCLRIKVYSIMEVLLTTMGVGIALYLGEEIINNAFDDLNCFSDENRKESSNLDQPNVLVRSRVHGKSKKRKYGSGAPKDLQIVVDLGEKSVNRTLGAPLSVQISALETLETLLTVAGSLKAECWRQDVDQLLISVATDACSVGPDNERKRSMLEWDSYYAWADFKLAALRALLASLLSHSHIRSPYFSQGLELFYRGKQEIGTKVATFCTRAMLALEVLIHPRSLSLMDSPTQRGSDFNRIISNQPGSMFLAGRKSIFFPDPRETPQVVDDSALANDDGEPYNTCLDGREEGSTGATKVDERMEDAVKTTGTILEPQPGIAVVFPSLAEDKDDDEPGNTQEEPSMNADSSDGKKIKLVSSEETAMYKGGDIQGGGDVPPESHVLSTQGIMRLSNDSRSPSLDSLPDIVDADPDSD</sequence>
<evidence type="ECO:0000256" key="4">
    <source>
        <dbReference type="SAM" id="MobiDB-lite"/>
    </source>
</evidence>
<proteinExistence type="inferred from homology"/>
<dbReference type="PANTHER" id="PTHR34105">
    <property type="entry name" value="PROLINE-, GLUTAMIC ACID- AND LEUCINE-RICH PROTEIN 1"/>
    <property type="match status" value="1"/>
</dbReference>
<dbReference type="GO" id="GO:0006364">
    <property type="term" value="P:rRNA processing"/>
    <property type="evidence" value="ECO:0007669"/>
    <property type="project" value="TreeGrafter"/>
</dbReference>
<feature type="region of interest" description="Disordered" evidence="4">
    <location>
        <begin position="751"/>
        <end position="837"/>
    </location>
</feature>